<organism evidence="2 3">
    <name type="scientific">Iphiclides podalirius</name>
    <name type="common">scarce swallowtail</name>
    <dbReference type="NCBI Taxonomy" id="110791"/>
    <lineage>
        <taxon>Eukaryota</taxon>
        <taxon>Metazoa</taxon>
        <taxon>Ecdysozoa</taxon>
        <taxon>Arthropoda</taxon>
        <taxon>Hexapoda</taxon>
        <taxon>Insecta</taxon>
        <taxon>Pterygota</taxon>
        <taxon>Neoptera</taxon>
        <taxon>Endopterygota</taxon>
        <taxon>Lepidoptera</taxon>
        <taxon>Glossata</taxon>
        <taxon>Ditrysia</taxon>
        <taxon>Papilionoidea</taxon>
        <taxon>Papilionidae</taxon>
        <taxon>Papilioninae</taxon>
        <taxon>Iphiclides</taxon>
    </lineage>
</organism>
<feature type="non-terminal residue" evidence="2">
    <location>
        <position position="1"/>
    </location>
</feature>
<protein>
    <submittedName>
        <fullName evidence="2">Uncharacterized protein</fullName>
    </submittedName>
</protein>
<evidence type="ECO:0000313" key="2">
    <source>
        <dbReference type="EMBL" id="CAH2034660.1"/>
    </source>
</evidence>
<proteinExistence type="predicted"/>
<dbReference type="EMBL" id="OW152813">
    <property type="protein sequence ID" value="CAH2034660.1"/>
    <property type="molecule type" value="Genomic_DNA"/>
</dbReference>
<keyword evidence="3" id="KW-1185">Reference proteome</keyword>
<feature type="region of interest" description="Disordered" evidence="1">
    <location>
        <begin position="45"/>
        <end position="85"/>
    </location>
</feature>
<feature type="compositionally biased region" description="Polar residues" evidence="1">
    <location>
        <begin position="48"/>
        <end position="57"/>
    </location>
</feature>
<accession>A0ABN8HPR2</accession>
<sequence>MSKTKSKKPQASKRKLLFCIAISELNILRRSELRNAARVDRAAELANGKSSANPSVQRSRRRHQAPPGLLRYRGTPSNGPAPRAVPRAPIYRTIVSKIISNPPSAKSESASVFGNAPAANASSVNGDGEFVWILQDNDGLVIVFLNRLNGMVLKRLKIWML</sequence>
<reference evidence="2" key="1">
    <citation type="submission" date="2022-03" db="EMBL/GenBank/DDBJ databases">
        <authorList>
            <person name="Martin H S."/>
        </authorList>
    </citation>
    <scope>NUCLEOTIDE SEQUENCE</scope>
</reference>
<gene>
    <name evidence="2" type="ORF">IPOD504_LOCUS231</name>
</gene>
<evidence type="ECO:0000313" key="3">
    <source>
        <dbReference type="Proteomes" id="UP000837857"/>
    </source>
</evidence>
<dbReference type="Proteomes" id="UP000837857">
    <property type="component" value="Chromosome 1"/>
</dbReference>
<name>A0ABN8HPR2_9NEOP</name>
<evidence type="ECO:0000256" key="1">
    <source>
        <dbReference type="SAM" id="MobiDB-lite"/>
    </source>
</evidence>